<name>A0A136ISD5_9PEZI</name>
<feature type="compositionally biased region" description="Polar residues" evidence="1">
    <location>
        <begin position="65"/>
        <end position="89"/>
    </location>
</feature>
<feature type="compositionally biased region" description="Pro residues" evidence="1">
    <location>
        <begin position="176"/>
        <end position="185"/>
    </location>
</feature>
<keyword evidence="3" id="KW-1185">Reference proteome</keyword>
<feature type="compositionally biased region" description="Acidic residues" evidence="1">
    <location>
        <begin position="350"/>
        <end position="359"/>
    </location>
</feature>
<protein>
    <submittedName>
        <fullName evidence="2">Uncharacterized protein</fullName>
    </submittedName>
</protein>
<proteinExistence type="predicted"/>
<feature type="region of interest" description="Disordered" evidence="1">
    <location>
        <begin position="229"/>
        <end position="271"/>
    </location>
</feature>
<sequence>MHFFKKSVDMQDSGGHFENNRRKLEWLASLPPQELDAQLPQAHQKTTAALFPQPRVKQQRAGQPEGQTQTRIRLTQMKSVSNNPQTQYGDSEGDEDAVTASYDILETEDSDYDLLEAEDSGCSFREEEDDEYDQDSGYESSSPQHKDETHAMNPTRDTAPRRSTVKKVRFILPTESPIPPPPQTRPRPGQGSPRRLRPILKCSSVSNIDDFYGEEILDAYYRGQEECASTSSTPKLPKHAEENQNSVQKAAGVPQAVSATSTQTSLDSDTEPRNLAVEAAKHAVARHQKRKTDTAHLPQPAVHSKQSGLAAVAKKVLSRAGRGCRAPQGGYKNKYTLRKETLEDWFYDEHESDVDSDDENSSKVFVRQETSQDVGQHKIGALPGAWPSDSSLGTNI</sequence>
<evidence type="ECO:0000256" key="1">
    <source>
        <dbReference type="SAM" id="MobiDB-lite"/>
    </source>
</evidence>
<dbReference type="Proteomes" id="UP000070501">
    <property type="component" value="Unassembled WGS sequence"/>
</dbReference>
<dbReference type="InParanoid" id="A0A136ISD5"/>
<feature type="region of interest" description="Disordered" evidence="1">
    <location>
        <begin position="283"/>
        <end position="308"/>
    </location>
</feature>
<accession>A0A136ISD5</accession>
<evidence type="ECO:0000313" key="3">
    <source>
        <dbReference type="Proteomes" id="UP000070501"/>
    </source>
</evidence>
<feature type="region of interest" description="Disordered" evidence="1">
    <location>
        <begin position="52"/>
        <end position="96"/>
    </location>
</feature>
<organism evidence="2 3">
    <name type="scientific">Microdochium bolleyi</name>
    <dbReference type="NCBI Taxonomy" id="196109"/>
    <lineage>
        <taxon>Eukaryota</taxon>
        <taxon>Fungi</taxon>
        <taxon>Dikarya</taxon>
        <taxon>Ascomycota</taxon>
        <taxon>Pezizomycotina</taxon>
        <taxon>Sordariomycetes</taxon>
        <taxon>Xylariomycetidae</taxon>
        <taxon>Xylariales</taxon>
        <taxon>Microdochiaceae</taxon>
        <taxon>Microdochium</taxon>
    </lineage>
</organism>
<evidence type="ECO:0000313" key="2">
    <source>
        <dbReference type="EMBL" id="KXJ87778.1"/>
    </source>
</evidence>
<feature type="compositionally biased region" description="Polar residues" evidence="1">
    <location>
        <begin position="257"/>
        <end position="267"/>
    </location>
</feature>
<feature type="compositionally biased region" description="Acidic residues" evidence="1">
    <location>
        <begin position="126"/>
        <end position="136"/>
    </location>
</feature>
<reference evidence="3" key="1">
    <citation type="submission" date="2016-02" db="EMBL/GenBank/DDBJ databases">
        <title>Draft genome sequence of Microdochium bolleyi, a fungal endophyte of beachgrass.</title>
        <authorList>
            <consortium name="DOE Joint Genome Institute"/>
            <person name="David A.S."/>
            <person name="May G."/>
            <person name="Haridas S."/>
            <person name="Lim J."/>
            <person name="Wang M."/>
            <person name="Labutti K."/>
            <person name="Lipzen A."/>
            <person name="Barry K."/>
            <person name="Grigoriev I.V."/>
        </authorList>
    </citation>
    <scope>NUCLEOTIDE SEQUENCE [LARGE SCALE GENOMIC DNA]</scope>
    <source>
        <strain evidence="3">J235TASD1</strain>
    </source>
</reference>
<feature type="region of interest" description="Disordered" evidence="1">
    <location>
        <begin position="350"/>
        <end position="396"/>
    </location>
</feature>
<gene>
    <name evidence="2" type="ORF">Micbo1qcDRAFT_178851</name>
</gene>
<feature type="region of interest" description="Disordered" evidence="1">
    <location>
        <begin position="122"/>
        <end position="199"/>
    </location>
</feature>
<dbReference type="EMBL" id="KQ964261">
    <property type="protein sequence ID" value="KXJ87778.1"/>
    <property type="molecule type" value="Genomic_DNA"/>
</dbReference>
<dbReference type="AlphaFoldDB" id="A0A136ISD5"/>